<evidence type="ECO:0000313" key="1">
    <source>
        <dbReference type="EMBL" id="RZU28966.1"/>
    </source>
</evidence>
<organism evidence="1 2">
    <name type="scientific">Edaphobacter modestus</name>
    <dbReference type="NCBI Taxonomy" id="388466"/>
    <lineage>
        <taxon>Bacteria</taxon>
        <taxon>Pseudomonadati</taxon>
        <taxon>Acidobacteriota</taxon>
        <taxon>Terriglobia</taxon>
        <taxon>Terriglobales</taxon>
        <taxon>Acidobacteriaceae</taxon>
        <taxon>Edaphobacter</taxon>
    </lineage>
</organism>
<dbReference type="AlphaFoldDB" id="A0A4V2G1E7"/>
<evidence type="ECO:0000313" key="2">
    <source>
        <dbReference type="Proteomes" id="UP000292958"/>
    </source>
</evidence>
<protein>
    <submittedName>
        <fullName evidence="1">Uncharacterized protein</fullName>
    </submittedName>
</protein>
<keyword evidence="2" id="KW-1185">Reference proteome</keyword>
<proteinExistence type="predicted"/>
<dbReference type="Proteomes" id="UP000292958">
    <property type="component" value="Unassembled WGS sequence"/>
</dbReference>
<accession>A0A4V2G1E7</accession>
<name>A0A4V2G1E7_9BACT</name>
<reference evidence="1 2" key="1">
    <citation type="submission" date="2019-02" db="EMBL/GenBank/DDBJ databases">
        <title>Genomic Encyclopedia of Archaeal and Bacterial Type Strains, Phase II (KMG-II): from individual species to whole genera.</title>
        <authorList>
            <person name="Goeker M."/>
        </authorList>
    </citation>
    <scope>NUCLEOTIDE SEQUENCE [LARGE SCALE GENOMIC DNA]</scope>
    <source>
        <strain evidence="1 2">DSM 18101</strain>
    </source>
</reference>
<gene>
    <name evidence="1" type="ORF">BDD14_6552</name>
</gene>
<dbReference type="EMBL" id="SHKW01000008">
    <property type="protein sequence ID" value="RZU28966.1"/>
    <property type="molecule type" value="Genomic_DNA"/>
</dbReference>
<comment type="caution">
    <text evidence="1">The sequence shown here is derived from an EMBL/GenBank/DDBJ whole genome shotgun (WGS) entry which is preliminary data.</text>
</comment>
<sequence>MSYCMTAFALWLRRRISFRTMCWALRERPLAVCGRGGSFQVDPVELNLT</sequence>